<organism evidence="2 3">
    <name type="scientific">Ignatzschineria indica</name>
    <dbReference type="NCBI Taxonomy" id="472583"/>
    <lineage>
        <taxon>Bacteria</taxon>
        <taxon>Pseudomonadati</taxon>
        <taxon>Pseudomonadota</taxon>
        <taxon>Gammaproteobacteria</taxon>
        <taxon>Cardiobacteriales</taxon>
        <taxon>Ignatzschineriaceae</taxon>
        <taxon>Ignatzschineria</taxon>
    </lineage>
</organism>
<dbReference type="AlphaFoldDB" id="A0A2U2AJU3"/>
<reference evidence="2 3" key="1">
    <citation type="journal article" date="2018" name="Genome Announc.">
        <title>Ignatzschineria cameli sp. nov., isolated from necrotic foot tissue of dromedaries (Camelus dromedarius) and associated maggots (Wohlfahrtia species) in Dubai.</title>
        <authorList>
            <person name="Tsang C.C."/>
            <person name="Tang J.Y."/>
            <person name="Fong J.Y."/>
            <person name="Kinne J."/>
            <person name="Lee H.H."/>
            <person name="Joseph M."/>
            <person name="Jose S."/>
            <person name="Schuster R.K."/>
            <person name="Tang Y."/>
            <person name="Sivakumar S."/>
            <person name="Chen J.H."/>
            <person name="Teng J.L."/>
            <person name="Lau S.K."/>
            <person name="Wernery U."/>
            <person name="Woo P.C."/>
        </authorList>
    </citation>
    <scope>NUCLEOTIDE SEQUENCE [LARGE SCALE GENOMIC DNA]</scope>
    <source>
        <strain evidence="2 3">KCTC 22643</strain>
    </source>
</reference>
<dbReference type="InterPro" id="IPR010645">
    <property type="entry name" value="MFS_4"/>
</dbReference>
<dbReference type="Pfam" id="PF06779">
    <property type="entry name" value="MFS_4"/>
    <property type="match status" value="1"/>
</dbReference>
<keyword evidence="1" id="KW-0812">Transmembrane</keyword>
<dbReference type="Gene3D" id="1.20.1250.20">
    <property type="entry name" value="MFS general substrate transporter like domains"/>
    <property type="match status" value="2"/>
</dbReference>
<keyword evidence="1" id="KW-1133">Transmembrane helix</keyword>
<name>A0A2U2AJU3_9GAMM</name>
<comment type="caution">
    <text evidence="2">The sequence shown here is derived from an EMBL/GenBank/DDBJ whole genome shotgun (WGS) entry which is preliminary data.</text>
</comment>
<dbReference type="CDD" id="cd06180">
    <property type="entry name" value="MFS_YjiJ"/>
    <property type="match status" value="1"/>
</dbReference>
<dbReference type="GO" id="GO:0005886">
    <property type="term" value="C:plasma membrane"/>
    <property type="evidence" value="ECO:0007669"/>
    <property type="project" value="TreeGrafter"/>
</dbReference>
<keyword evidence="3" id="KW-1185">Reference proteome</keyword>
<protein>
    <submittedName>
        <fullName evidence="2">MFS transporter</fullName>
    </submittedName>
</protein>
<feature type="transmembrane region" description="Helical" evidence="1">
    <location>
        <begin position="310"/>
        <end position="332"/>
    </location>
</feature>
<feature type="transmembrane region" description="Helical" evidence="1">
    <location>
        <begin position="185"/>
        <end position="205"/>
    </location>
</feature>
<sequence length="364" mass="39753">MGFGRFLYTALFPLMLSEGIYNFQQLSYMASFNYIGYLLGALLFSLSFFHKKDYGNLVLRYSLLSTCLFLFLMSLDTNYIIDSIIRFLAGVSSAGAIIFGSSLIMRLFSNRLIVSAFFSGVGLGIFLGSEIVNIGLLFDFTSSELWFYASLISLGLAIIALLFYPHNKIALANRAEVSNIPKRNITISWLSLVILYGLSGFGYIITTTYFPILAQGLGDITIGQHLWAFVGVGAMLSCYCWMYVAEKIGEINALNINLLSQSIFVALSYFDSSYFLLLVSALGVGITFMGTTLLVVALAKRTASPKSINLIGLVTFAYGIGQILGPILTSYVQVATDSISFAILAASFALLVAAVIATLSKKHY</sequence>
<evidence type="ECO:0000313" key="2">
    <source>
        <dbReference type="EMBL" id="PWD83105.1"/>
    </source>
</evidence>
<accession>A0A2U2AJU3</accession>
<feature type="transmembrane region" description="Helical" evidence="1">
    <location>
        <begin position="276"/>
        <end position="298"/>
    </location>
</feature>
<dbReference type="EMBL" id="QEWR01000003">
    <property type="protein sequence ID" value="PWD83105.1"/>
    <property type="molecule type" value="Genomic_DNA"/>
</dbReference>
<feature type="transmembrane region" description="Helical" evidence="1">
    <location>
        <begin position="87"/>
        <end position="105"/>
    </location>
</feature>
<dbReference type="SUPFAM" id="SSF103473">
    <property type="entry name" value="MFS general substrate transporter"/>
    <property type="match status" value="1"/>
</dbReference>
<keyword evidence="1" id="KW-0472">Membrane</keyword>
<evidence type="ECO:0000313" key="3">
    <source>
        <dbReference type="Proteomes" id="UP000244948"/>
    </source>
</evidence>
<feature type="transmembrane region" description="Helical" evidence="1">
    <location>
        <begin position="29"/>
        <end position="49"/>
    </location>
</feature>
<dbReference type="PANTHER" id="PTHR23537:SF1">
    <property type="entry name" value="SUGAR TRANSPORTER"/>
    <property type="match status" value="1"/>
</dbReference>
<gene>
    <name evidence="2" type="ORF">DC082_06710</name>
</gene>
<feature type="transmembrane region" description="Helical" evidence="1">
    <location>
        <begin position="61"/>
        <end position="81"/>
    </location>
</feature>
<dbReference type="InterPro" id="IPR036259">
    <property type="entry name" value="MFS_trans_sf"/>
</dbReference>
<feature type="transmembrane region" description="Helical" evidence="1">
    <location>
        <begin position="112"/>
        <end position="133"/>
    </location>
</feature>
<dbReference type="Proteomes" id="UP000244948">
    <property type="component" value="Unassembled WGS sequence"/>
</dbReference>
<proteinExistence type="predicted"/>
<feature type="transmembrane region" description="Helical" evidence="1">
    <location>
        <begin position="145"/>
        <end position="164"/>
    </location>
</feature>
<feature type="transmembrane region" description="Helical" evidence="1">
    <location>
        <begin position="225"/>
        <end position="244"/>
    </location>
</feature>
<feature type="transmembrane region" description="Helical" evidence="1">
    <location>
        <begin position="338"/>
        <end position="359"/>
    </location>
</feature>
<dbReference type="PANTHER" id="PTHR23537">
    <property type="match status" value="1"/>
</dbReference>
<evidence type="ECO:0000256" key="1">
    <source>
        <dbReference type="SAM" id="Phobius"/>
    </source>
</evidence>
<feature type="transmembrane region" description="Helical" evidence="1">
    <location>
        <begin position="251"/>
        <end position="270"/>
    </location>
</feature>